<dbReference type="EMBL" id="MU003492">
    <property type="protein sequence ID" value="KAF2477361.1"/>
    <property type="molecule type" value="Genomic_DNA"/>
</dbReference>
<evidence type="ECO:0000313" key="1">
    <source>
        <dbReference type="EMBL" id="KAF2477361.1"/>
    </source>
</evidence>
<dbReference type="Proteomes" id="UP000799755">
    <property type="component" value="Unassembled WGS sequence"/>
</dbReference>
<accession>A0ACB6RDU5</accession>
<sequence>MAMIFHTSMIHFGCSVYHTMELTRLPFAWPWLSLFGHFFCKPTVLKYLDPRWNLAWNVIIGKIIYMLEALFQVSNDVERTPKGIKNNKVRWKDAEPNSWELLPRHFDSRLGDKKLEVQLSFNHSASSDMPRTEQMLDQSPFFGGTLIKYHEWCSSLFSWRKLDLASYIVQARISM</sequence>
<name>A0ACB6RDU5_9PLEO</name>
<comment type="caution">
    <text evidence="1">The sequence shown here is derived from an EMBL/GenBank/DDBJ whole genome shotgun (WGS) entry which is preliminary data.</text>
</comment>
<protein>
    <submittedName>
        <fullName evidence="1">Uncharacterized protein</fullName>
    </submittedName>
</protein>
<keyword evidence="2" id="KW-1185">Reference proteome</keyword>
<evidence type="ECO:0000313" key="2">
    <source>
        <dbReference type="Proteomes" id="UP000799755"/>
    </source>
</evidence>
<reference evidence="1" key="1">
    <citation type="journal article" date="2020" name="Stud. Mycol.">
        <title>101 Dothideomycetes genomes: a test case for predicting lifestyles and emergence of pathogens.</title>
        <authorList>
            <person name="Haridas S."/>
            <person name="Albert R."/>
            <person name="Binder M."/>
            <person name="Bloem J."/>
            <person name="Labutti K."/>
            <person name="Salamov A."/>
            <person name="Andreopoulos B."/>
            <person name="Baker S."/>
            <person name="Barry K."/>
            <person name="Bills G."/>
            <person name="Bluhm B."/>
            <person name="Cannon C."/>
            <person name="Castanera R."/>
            <person name="Culley D."/>
            <person name="Daum C."/>
            <person name="Ezra D."/>
            <person name="Gonzalez J."/>
            <person name="Henrissat B."/>
            <person name="Kuo A."/>
            <person name="Liang C."/>
            <person name="Lipzen A."/>
            <person name="Lutzoni F."/>
            <person name="Magnuson J."/>
            <person name="Mondo S."/>
            <person name="Nolan M."/>
            <person name="Ohm R."/>
            <person name="Pangilinan J."/>
            <person name="Park H.-J."/>
            <person name="Ramirez L."/>
            <person name="Alfaro M."/>
            <person name="Sun H."/>
            <person name="Tritt A."/>
            <person name="Yoshinaga Y."/>
            <person name="Zwiers L.-H."/>
            <person name="Turgeon B."/>
            <person name="Goodwin S."/>
            <person name="Spatafora J."/>
            <person name="Crous P."/>
            <person name="Grigoriev I."/>
        </authorList>
    </citation>
    <scope>NUCLEOTIDE SEQUENCE</scope>
    <source>
        <strain evidence="1">ATCC 200398</strain>
    </source>
</reference>
<organism evidence="1 2">
    <name type="scientific">Lindgomyces ingoldianus</name>
    <dbReference type="NCBI Taxonomy" id="673940"/>
    <lineage>
        <taxon>Eukaryota</taxon>
        <taxon>Fungi</taxon>
        <taxon>Dikarya</taxon>
        <taxon>Ascomycota</taxon>
        <taxon>Pezizomycotina</taxon>
        <taxon>Dothideomycetes</taxon>
        <taxon>Pleosporomycetidae</taxon>
        <taxon>Pleosporales</taxon>
        <taxon>Lindgomycetaceae</taxon>
        <taxon>Lindgomyces</taxon>
    </lineage>
</organism>
<gene>
    <name evidence="1" type="ORF">BDR25DRAFT_347736</name>
</gene>
<proteinExistence type="predicted"/>